<protein>
    <recommendedName>
        <fullName evidence="6">Ion-translocating oxidoreductase complex subunit G</fullName>
        <ecNumber evidence="6">7.-.-.-</ecNumber>
    </recommendedName>
    <alternativeName>
        <fullName evidence="6">Rnf electron transport complex subunit G</fullName>
    </alternativeName>
</protein>
<reference evidence="9" key="1">
    <citation type="journal article" date="2020" name="mSystems">
        <title>Genome- and Community-Level Interaction Insights into Carbon Utilization and Element Cycling Functions of Hydrothermarchaeota in Hydrothermal Sediment.</title>
        <authorList>
            <person name="Zhou Z."/>
            <person name="Liu Y."/>
            <person name="Xu W."/>
            <person name="Pan J."/>
            <person name="Luo Z.H."/>
            <person name="Li M."/>
        </authorList>
    </citation>
    <scope>NUCLEOTIDE SEQUENCE [LARGE SCALE GENOMIC DNA]</scope>
    <source>
        <strain evidence="9">HyVt-443</strain>
    </source>
</reference>
<dbReference type="EC" id="7.-.-.-" evidence="6"/>
<evidence type="ECO:0000259" key="8">
    <source>
        <dbReference type="SMART" id="SM00900"/>
    </source>
</evidence>
<dbReference type="Pfam" id="PF04205">
    <property type="entry name" value="FMN_bind"/>
    <property type="match status" value="1"/>
</dbReference>
<comment type="subunit">
    <text evidence="6">The complex is composed of six subunits: RnfA, RnfB, RnfC, RnfD, RnfE and RnfG.</text>
</comment>
<evidence type="ECO:0000256" key="7">
    <source>
        <dbReference type="SAM" id="Phobius"/>
    </source>
</evidence>
<dbReference type="AlphaFoldDB" id="A0A831W666"/>
<keyword evidence="6" id="KW-0997">Cell inner membrane</keyword>
<comment type="subcellular location">
    <subcellularLocation>
        <location evidence="6">Cell inner membrane</location>
        <topology evidence="6">Single-pass membrane protein</topology>
    </subcellularLocation>
</comment>
<comment type="function">
    <text evidence="6">Part of a membrane-bound complex that couples electron transfer with translocation of ions across the membrane.</text>
</comment>
<comment type="cofactor">
    <cofactor evidence="6">
        <name>FMN</name>
        <dbReference type="ChEBI" id="CHEBI:58210"/>
    </cofactor>
</comment>
<evidence type="ECO:0000313" key="9">
    <source>
        <dbReference type="EMBL" id="HEB94971.1"/>
    </source>
</evidence>
<keyword evidence="6" id="KW-1278">Translocase</keyword>
<keyword evidence="6 7" id="KW-1133">Transmembrane helix</keyword>
<dbReference type="HAMAP" id="MF_00479">
    <property type="entry name" value="RsxG_RnfG"/>
    <property type="match status" value="1"/>
</dbReference>
<evidence type="ECO:0000256" key="3">
    <source>
        <dbReference type="ARBA" id="ARBA00022630"/>
    </source>
</evidence>
<keyword evidence="3 6" id="KW-0285">Flavoprotein</keyword>
<keyword evidence="1 6" id="KW-0813">Transport</keyword>
<comment type="similarity">
    <text evidence="6">Belongs to the RnfG family.</text>
</comment>
<accession>A0A831W666</accession>
<evidence type="ECO:0000256" key="1">
    <source>
        <dbReference type="ARBA" id="ARBA00022448"/>
    </source>
</evidence>
<dbReference type="GO" id="GO:0005886">
    <property type="term" value="C:plasma membrane"/>
    <property type="evidence" value="ECO:0007669"/>
    <property type="project" value="UniProtKB-SubCell"/>
</dbReference>
<keyword evidence="4 6" id="KW-0288">FMN</keyword>
<feature type="modified residue" description="FMN phosphoryl threonine" evidence="6">
    <location>
        <position position="196"/>
    </location>
</feature>
<dbReference type="InterPro" id="IPR007329">
    <property type="entry name" value="FMN-bd"/>
</dbReference>
<dbReference type="PANTHER" id="PTHR36118">
    <property type="entry name" value="ION-TRANSLOCATING OXIDOREDUCTASE COMPLEX SUBUNIT G"/>
    <property type="match status" value="1"/>
</dbReference>
<dbReference type="PIRSF" id="PIRSF006091">
    <property type="entry name" value="E_trnsport_RnfG"/>
    <property type="match status" value="1"/>
</dbReference>
<proteinExistence type="inferred from homology"/>
<dbReference type="SMART" id="SM00900">
    <property type="entry name" value="FMN_bind"/>
    <property type="match status" value="1"/>
</dbReference>
<keyword evidence="6 7" id="KW-0812">Transmembrane</keyword>
<keyword evidence="2 6" id="KW-0597">Phosphoprotein</keyword>
<keyword evidence="6 7" id="KW-0472">Membrane</keyword>
<comment type="caution">
    <text evidence="9">The sequence shown here is derived from an EMBL/GenBank/DDBJ whole genome shotgun (WGS) entry which is preliminary data.</text>
</comment>
<dbReference type="PANTHER" id="PTHR36118:SF1">
    <property type="entry name" value="ION-TRANSLOCATING OXIDOREDUCTASE COMPLEX SUBUNIT G"/>
    <property type="match status" value="1"/>
</dbReference>
<dbReference type="InterPro" id="IPR010209">
    <property type="entry name" value="Ion_transpt_RnfG/RsxG"/>
</dbReference>
<dbReference type="GO" id="GO:0010181">
    <property type="term" value="F:FMN binding"/>
    <property type="evidence" value="ECO:0007669"/>
    <property type="project" value="InterPro"/>
</dbReference>
<evidence type="ECO:0000256" key="6">
    <source>
        <dbReference type="HAMAP-Rule" id="MF_00479"/>
    </source>
</evidence>
<dbReference type="GO" id="GO:0009055">
    <property type="term" value="F:electron transfer activity"/>
    <property type="evidence" value="ECO:0007669"/>
    <property type="project" value="InterPro"/>
</dbReference>
<evidence type="ECO:0000256" key="2">
    <source>
        <dbReference type="ARBA" id="ARBA00022553"/>
    </source>
</evidence>
<feature type="domain" description="FMN-binding" evidence="8">
    <location>
        <begin position="111"/>
        <end position="213"/>
    </location>
</feature>
<evidence type="ECO:0000256" key="5">
    <source>
        <dbReference type="ARBA" id="ARBA00022982"/>
    </source>
</evidence>
<name>A0A831W666_9GAMM</name>
<dbReference type="GO" id="GO:0022900">
    <property type="term" value="P:electron transport chain"/>
    <property type="evidence" value="ECO:0007669"/>
    <property type="project" value="UniProtKB-UniRule"/>
</dbReference>
<sequence>MAGAQPQAPSQPRTPGGAMLRTLGGIAMLSGLLVVLVYHWTRPIIAENKRIAIEKAIFQVVPGAVTRKNFVLGPEGLFPGDAGKAKGDQVYAAYDRDGRLKGVALEAAATGYQDVIRILYGYDPGCQCVTGIRVLKMAETPGLGDKIARDPDFLANFEALDGRVNAAGDGLEHAIVTVKHGTKSQPWQIDAISGATISSKAVGRMIDASGQRMFPLILRYRDGFERRD</sequence>
<dbReference type="EMBL" id="DRKP01000010">
    <property type="protein sequence ID" value="HEB94971.1"/>
    <property type="molecule type" value="Genomic_DNA"/>
</dbReference>
<keyword evidence="5 6" id="KW-0249">Electron transport</keyword>
<keyword evidence="6" id="KW-1003">Cell membrane</keyword>
<feature type="transmembrane region" description="Helical" evidence="7">
    <location>
        <begin position="20"/>
        <end position="40"/>
    </location>
</feature>
<evidence type="ECO:0000256" key="4">
    <source>
        <dbReference type="ARBA" id="ARBA00022643"/>
    </source>
</evidence>
<gene>
    <name evidence="6" type="primary">rnfG</name>
    <name evidence="9" type="ORF">ENI96_00905</name>
</gene>
<organism evidence="9">
    <name type="scientific">Sedimenticola thiotaurini</name>
    <dbReference type="NCBI Taxonomy" id="1543721"/>
    <lineage>
        <taxon>Bacteria</taxon>
        <taxon>Pseudomonadati</taxon>
        <taxon>Pseudomonadota</taxon>
        <taxon>Gammaproteobacteria</taxon>
        <taxon>Chromatiales</taxon>
        <taxon>Sedimenticolaceae</taxon>
        <taxon>Sedimenticola</taxon>
    </lineage>
</organism>
<dbReference type="Proteomes" id="UP000886251">
    <property type="component" value="Unassembled WGS sequence"/>
</dbReference>